<dbReference type="Pfam" id="PF13228">
    <property type="entry name" value="DUF4037"/>
    <property type="match status" value="1"/>
</dbReference>
<keyword evidence="3" id="KW-1185">Reference proteome</keyword>
<reference evidence="2 3" key="1">
    <citation type="submission" date="2019-01" db="EMBL/GenBank/DDBJ databases">
        <title>Chengkuizengella sp. nov., isolated from deep-sea sediment of East Pacific Ocean.</title>
        <authorList>
            <person name="Yang J."/>
            <person name="Lai Q."/>
            <person name="Shao Z."/>
        </authorList>
    </citation>
    <scope>NUCLEOTIDE SEQUENCE [LARGE SCALE GENOMIC DNA]</scope>
    <source>
        <strain evidence="2 3">YPA3-1-1</strain>
    </source>
</reference>
<proteinExistence type="predicted"/>
<organism evidence="2 3">
    <name type="scientific">Chengkuizengella marina</name>
    <dbReference type="NCBI Taxonomy" id="2507566"/>
    <lineage>
        <taxon>Bacteria</taxon>
        <taxon>Bacillati</taxon>
        <taxon>Bacillota</taxon>
        <taxon>Bacilli</taxon>
        <taxon>Bacillales</taxon>
        <taxon>Paenibacillaceae</taxon>
        <taxon>Chengkuizengella</taxon>
    </lineage>
</organism>
<dbReference type="OrthoDB" id="2525702at2"/>
<dbReference type="EMBL" id="SIJB01000056">
    <property type="protein sequence ID" value="NBI31090.1"/>
    <property type="molecule type" value="Genomic_DNA"/>
</dbReference>
<evidence type="ECO:0000313" key="2">
    <source>
        <dbReference type="EMBL" id="NBI31090.1"/>
    </source>
</evidence>
<sequence length="231" mass="27513">MLVGSSSRSYRDVLSDYDVEVVVTNEYYSMLTDKDTFYENEEHQIEFLFFSEDDFKAKINSCKDVEHWPYEECTILYDPQQRMDELLTPIIMMDPEVREQRLKLHYFEFLFGAKRIERTMMRGNKLNTHLVTSQMLMSLIKLLFLLKYKWPPLLHWTFENLNEMNEIPVELKQMMTEIIIHPDGKLANSLIQAVDNLLTDEGADFHYIKTDVTREISAKAFRPIREKYSVL</sequence>
<dbReference type="InterPro" id="IPR025117">
    <property type="entry name" value="DUF4037"/>
</dbReference>
<evidence type="ECO:0000259" key="1">
    <source>
        <dbReference type="Pfam" id="PF13228"/>
    </source>
</evidence>
<feature type="domain" description="DUF4037" evidence="1">
    <location>
        <begin position="74"/>
        <end position="157"/>
    </location>
</feature>
<protein>
    <submittedName>
        <fullName evidence="2">DUF4037 domain-containing protein</fullName>
    </submittedName>
</protein>
<name>A0A6N9Q8P2_9BACL</name>
<accession>A0A6N9Q8P2</accession>
<dbReference type="RefSeq" id="WP_160647906.1">
    <property type="nucleotide sequence ID" value="NZ_SIJB01000056.1"/>
</dbReference>
<evidence type="ECO:0000313" key="3">
    <source>
        <dbReference type="Proteomes" id="UP000448943"/>
    </source>
</evidence>
<gene>
    <name evidence="2" type="ORF">ERL59_19255</name>
</gene>
<comment type="caution">
    <text evidence="2">The sequence shown here is derived from an EMBL/GenBank/DDBJ whole genome shotgun (WGS) entry which is preliminary data.</text>
</comment>
<dbReference type="AlphaFoldDB" id="A0A6N9Q8P2"/>
<dbReference type="Proteomes" id="UP000448943">
    <property type="component" value="Unassembled WGS sequence"/>
</dbReference>